<dbReference type="EMBL" id="LBPX01000011">
    <property type="protein sequence ID" value="KKP67617.1"/>
    <property type="molecule type" value="Genomic_DNA"/>
</dbReference>
<sequence length="105" mass="11772">MKLLEFKINKGQEVIDVLNKGFKKINLNKGAIVSVIGAVDECCISNMPKEDAKKDILKTFKEPMELSGTGEIRDGKAHIHCTLSKEENVALHGHLHWAKVEAWYV</sequence>
<accession>A0A0G0EJY8</accession>
<dbReference type="SUPFAM" id="SSF117856">
    <property type="entry name" value="AF0104/ALDC/Ptd012-like"/>
    <property type="match status" value="1"/>
</dbReference>
<dbReference type="PROSITE" id="PS51742">
    <property type="entry name" value="PPC"/>
    <property type="match status" value="1"/>
</dbReference>
<dbReference type="PANTHER" id="PTHR34988:SF1">
    <property type="entry name" value="DNA-BINDING PROTEIN"/>
    <property type="match status" value="1"/>
</dbReference>
<dbReference type="PANTHER" id="PTHR34988">
    <property type="entry name" value="PROTEIN, PUTATIVE-RELATED"/>
    <property type="match status" value="1"/>
</dbReference>
<evidence type="ECO:0000259" key="1">
    <source>
        <dbReference type="PROSITE" id="PS51742"/>
    </source>
</evidence>
<feature type="domain" description="PPC" evidence="1">
    <location>
        <begin position="1"/>
        <end position="105"/>
    </location>
</feature>
<name>A0A0G0EJY8_9BACT</name>
<evidence type="ECO:0000313" key="3">
    <source>
        <dbReference type="Proteomes" id="UP000034127"/>
    </source>
</evidence>
<dbReference type="InterPro" id="IPR005175">
    <property type="entry name" value="PPC_dom"/>
</dbReference>
<dbReference type="Pfam" id="PF03479">
    <property type="entry name" value="PCC"/>
    <property type="match status" value="1"/>
</dbReference>
<proteinExistence type="predicted"/>
<dbReference type="Proteomes" id="UP000034127">
    <property type="component" value="Unassembled WGS sequence"/>
</dbReference>
<organism evidence="2 3">
    <name type="scientific">Candidatus Roizmanbacteria bacterium GW2011_GWC2_35_12</name>
    <dbReference type="NCBI Taxonomy" id="1618485"/>
    <lineage>
        <taxon>Bacteria</taxon>
        <taxon>Candidatus Roizmaniibacteriota</taxon>
    </lineage>
</organism>
<gene>
    <name evidence="2" type="ORF">UR63_C0011G0020</name>
</gene>
<dbReference type="AlphaFoldDB" id="A0A0G0EJY8"/>
<protein>
    <recommendedName>
        <fullName evidence="1">PPC domain-containing protein</fullName>
    </recommendedName>
</protein>
<comment type="caution">
    <text evidence="2">The sequence shown here is derived from an EMBL/GenBank/DDBJ whole genome shotgun (WGS) entry which is preliminary data.</text>
</comment>
<reference evidence="2 3" key="1">
    <citation type="journal article" date="2015" name="Nature">
        <title>rRNA introns, odd ribosomes, and small enigmatic genomes across a large radiation of phyla.</title>
        <authorList>
            <person name="Brown C.T."/>
            <person name="Hug L.A."/>
            <person name="Thomas B.C."/>
            <person name="Sharon I."/>
            <person name="Castelle C.J."/>
            <person name="Singh A."/>
            <person name="Wilkins M.J."/>
            <person name="Williams K.H."/>
            <person name="Banfield J.F."/>
        </authorList>
    </citation>
    <scope>NUCLEOTIDE SEQUENCE [LARGE SCALE GENOMIC DNA]</scope>
</reference>
<evidence type="ECO:0000313" key="2">
    <source>
        <dbReference type="EMBL" id="KKP67617.1"/>
    </source>
</evidence>
<dbReference type="Gene3D" id="3.30.1330.80">
    <property type="entry name" value="Hypothetical protein, similar to alpha- acetolactate decarboxylase, domain 2"/>
    <property type="match status" value="1"/>
</dbReference>